<dbReference type="OrthoDB" id="5393115at2759"/>
<proteinExistence type="predicted"/>
<keyword evidence="4" id="KW-1185">Reference proteome</keyword>
<reference evidence="3 4" key="1">
    <citation type="journal article" date="2016" name="Fungal Biol.">
        <title>The genome of Xylona heveae provides a window into fungal endophytism.</title>
        <authorList>
            <person name="Gazis R."/>
            <person name="Kuo A."/>
            <person name="Riley R."/>
            <person name="LaButti K."/>
            <person name="Lipzen A."/>
            <person name="Lin J."/>
            <person name="Amirebrahimi M."/>
            <person name="Hesse C.N."/>
            <person name="Spatafora J.W."/>
            <person name="Henrissat B."/>
            <person name="Hainaut M."/>
            <person name="Grigoriev I.V."/>
            <person name="Hibbett D.S."/>
        </authorList>
    </citation>
    <scope>NUCLEOTIDE SEQUENCE [LARGE SCALE GENOMIC DNA]</scope>
    <source>
        <strain evidence="3 4">TC161</strain>
    </source>
</reference>
<feature type="region of interest" description="Disordered" evidence="2">
    <location>
        <begin position="83"/>
        <end position="272"/>
    </location>
</feature>
<protein>
    <submittedName>
        <fullName evidence="3">Uncharacterized protein</fullName>
    </submittedName>
</protein>
<feature type="region of interest" description="Disordered" evidence="2">
    <location>
        <begin position="416"/>
        <end position="443"/>
    </location>
</feature>
<feature type="compositionally biased region" description="Basic residues" evidence="2">
    <location>
        <begin position="202"/>
        <end position="212"/>
    </location>
</feature>
<dbReference type="AlphaFoldDB" id="A0A165IGL0"/>
<dbReference type="GeneID" id="28901853"/>
<name>A0A165IGL0_XYLHT</name>
<organism evidence="3 4">
    <name type="scientific">Xylona heveae (strain CBS 132557 / TC161)</name>
    <dbReference type="NCBI Taxonomy" id="1328760"/>
    <lineage>
        <taxon>Eukaryota</taxon>
        <taxon>Fungi</taxon>
        <taxon>Dikarya</taxon>
        <taxon>Ascomycota</taxon>
        <taxon>Pezizomycotina</taxon>
        <taxon>Xylonomycetes</taxon>
        <taxon>Xylonales</taxon>
        <taxon>Xylonaceae</taxon>
        <taxon>Xylona</taxon>
    </lineage>
</organism>
<gene>
    <name evidence="3" type="ORF">L228DRAFT_57498</name>
</gene>
<evidence type="ECO:0000313" key="4">
    <source>
        <dbReference type="Proteomes" id="UP000076632"/>
    </source>
</evidence>
<feature type="compositionally biased region" description="Basic and acidic residues" evidence="2">
    <location>
        <begin position="312"/>
        <end position="329"/>
    </location>
</feature>
<feature type="compositionally biased region" description="Polar residues" evidence="2">
    <location>
        <begin position="422"/>
        <end position="443"/>
    </location>
</feature>
<keyword evidence="1" id="KW-0175">Coiled coil</keyword>
<evidence type="ECO:0000256" key="1">
    <source>
        <dbReference type="SAM" id="Coils"/>
    </source>
</evidence>
<accession>A0A165IGL0</accession>
<feature type="compositionally biased region" description="Polar residues" evidence="2">
    <location>
        <begin position="177"/>
        <end position="200"/>
    </location>
</feature>
<feature type="compositionally biased region" description="Polar residues" evidence="2">
    <location>
        <begin position="230"/>
        <end position="241"/>
    </location>
</feature>
<dbReference type="InParanoid" id="A0A165IGL0"/>
<evidence type="ECO:0000256" key="2">
    <source>
        <dbReference type="SAM" id="MobiDB-lite"/>
    </source>
</evidence>
<feature type="region of interest" description="Disordered" evidence="2">
    <location>
        <begin position="299"/>
        <end position="330"/>
    </location>
</feature>
<dbReference type="EMBL" id="KV407455">
    <property type="protein sequence ID" value="KZF24864.1"/>
    <property type="molecule type" value="Genomic_DNA"/>
</dbReference>
<dbReference type="RefSeq" id="XP_018190419.1">
    <property type="nucleotide sequence ID" value="XM_018336716.1"/>
</dbReference>
<dbReference type="Proteomes" id="UP000076632">
    <property type="component" value="Unassembled WGS sequence"/>
</dbReference>
<sequence length="811" mass="88888">MPSSRSSAAGSQETPMFAVETGPAWAREAAISIRSRPSRASSIRSTWTKTSIGTLQEDSAFWDMQSSQDGDLTYLGSWSAFRVQTRPETPRQNTPAPPDYDGPAPDETLFPTPTDTPTGPVSQPQSAVFGQRGFRSDSAPPEVKLNVSSEATGGMTRDQSFTRGREDISVHRRHASSDATPNILSPPIQSQSPGLGSPATNLRRRNGLKIKTRPSLDHTGQGVSPLTPYSGRSPNAGTPRNVTPAGATFPGEDEPSSPAYLGRGATGTFPSPGSLLKGIGKLVENTINPDDDDREVSIRIPQADGPSVPSQDEDKFGKSSKRDQDERKAHVSGVLYPELLTVASTPAHIEEGDIETHTPPPMDTENDIVIHYTRLVRKLDNSYQKEIRTREDEIGETRAMIRELAEEVASLKAQIQKDASEQRQSMATGSVSVKYSSSEQPNKNQAIVSRLPPLSPAHVRTIRAALGRRVDKLRKKLDGRPVSLQDLDGSPKDYNPFKESSASKGVLSERLILGEAAKIEVGASQNDSSKSGLTTQDQNAQRVFSWPCHGGSDPQTASVFDELNSQNRSLRADVINLQATVETLRSSLDFWTTRCESLERQREDDLARQAETLFPGLCHGIDINANSDAVTRTLPAATVHSENDSSASTSLLLALNQPIASSSATTTPTGATGNGSIGQLTELEKQQLSVIARARHAVEDMWEVRWKDRDRQLLDRMRRIELESQRNVEQAVSERDEEWAVAWAKKNRQILQHLQERENEVRTLKRQLRMAMRALNYGIDTDEIYEPAGISSVETSNEFPSPLPPSILFNQ</sequence>
<feature type="compositionally biased region" description="Polar residues" evidence="2">
    <location>
        <begin position="146"/>
        <end position="162"/>
    </location>
</feature>
<feature type="compositionally biased region" description="Polar residues" evidence="2">
    <location>
        <begin position="111"/>
        <end position="128"/>
    </location>
</feature>
<feature type="region of interest" description="Disordered" evidence="2">
    <location>
        <begin position="481"/>
        <end position="500"/>
    </location>
</feature>
<feature type="coiled-coil region" evidence="1">
    <location>
        <begin position="560"/>
        <end position="601"/>
    </location>
</feature>
<feature type="coiled-coil region" evidence="1">
    <location>
        <begin position="747"/>
        <end position="774"/>
    </location>
</feature>
<evidence type="ECO:0000313" key="3">
    <source>
        <dbReference type="EMBL" id="KZF24864.1"/>
    </source>
</evidence>